<feature type="domain" description="Band 7" evidence="3">
    <location>
        <begin position="31"/>
        <end position="239"/>
    </location>
</feature>
<protein>
    <recommendedName>
        <fullName evidence="3">Band 7 domain-containing protein</fullName>
    </recommendedName>
</protein>
<dbReference type="AlphaFoldDB" id="A0A7I7WJ72"/>
<name>A0A7I7WJ72_MYCGU</name>
<keyword evidence="1" id="KW-0175">Coiled coil</keyword>
<accession>A0A7I7WJ72</accession>
<gene>
    <name evidence="4" type="ORF">MGAD_20110</name>
</gene>
<dbReference type="Pfam" id="PF01145">
    <property type="entry name" value="Band_7"/>
    <property type="match status" value="1"/>
</dbReference>
<evidence type="ECO:0000313" key="5">
    <source>
        <dbReference type="Proteomes" id="UP000466187"/>
    </source>
</evidence>
<proteinExistence type="predicted"/>
<evidence type="ECO:0000259" key="3">
    <source>
        <dbReference type="Pfam" id="PF01145"/>
    </source>
</evidence>
<feature type="chain" id="PRO_5029581481" description="Band 7 domain-containing protein" evidence="2">
    <location>
        <begin position="22"/>
        <end position="304"/>
    </location>
</feature>
<dbReference type="KEGG" id="mgad:MGAD_20110"/>
<dbReference type="RefSeq" id="WP_235690000.1">
    <property type="nucleotide sequence ID" value="NZ_AP022608.1"/>
</dbReference>
<feature type="signal peptide" evidence="2">
    <location>
        <begin position="1"/>
        <end position="21"/>
    </location>
</feature>
<dbReference type="Proteomes" id="UP000466187">
    <property type="component" value="Chromosome"/>
</dbReference>
<reference evidence="4 5" key="1">
    <citation type="journal article" date="2019" name="Emerg. Microbes Infect.">
        <title>Comprehensive subspecies identification of 175 nontuberculous mycobacteria species based on 7547 genomic profiles.</title>
        <authorList>
            <person name="Matsumoto Y."/>
            <person name="Kinjo T."/>
            <person name="Motooka D."/>
            <person name="Nabeya D."/>
            <person name="Jung N."/>
            <person name="Uechi K."/>
            <person name="Horii T."/>
            <person name="Iida T."/>
            <person name="Fujita J."/>
            <person name="Nakamura S."/>
        </authorList>
    </citation>
    <scope>NUCLEOTIDE SEQUENCE [LARGE SCALE GENOMIC DNA]</scope>
    <source>
        <strain evidence="4 5">JCM 12688</strain>
    </source>
</reference>
<evidence type="ECO:0000313" key="4">
    <source>
        <dbReference type="EMBL" id="BBZ17676.1"/>
    </source>
</evidence>
<dbReference type="PROSITE" id="PS51257">
    <property type="entry name" value="PROKAR_LIPOPROTEIN"/>
    <property type="match status" value="1"/>
</dbReference>
<evidence type="ECO:0000256" key="1">
    <source>
        <dbReference type="SAM" id="Coils"/>
    </source>
</evidence>
<dbReference type="EMBL" id="AP022608">
    <property type="protein sequence ID" value="BBZ17676.1"/>
    <property type="molecule type" value="Genomic_DNA"/>
</dbReference>
<sequence>MKKSAVALGISMALLSGCSYASVGAGEQAVVVDGYWMIPTDPVVRGCIEPENSQNEITNHVYRYPARQISWDATGDPGSERGPYVVVSNAKAPADMNVPVVVTFDLTTDCEKLKQFHRDFGTKYNGWLNDDGTVSDGWVELLNYVIGQPLQDTLNGVAQKYTWQQIWNDEQARTEFRNALLTSLPNASKARTNGVDFFTNFQVTVLKPTPVNPELKAAIEREQAAIQNAQATQAQGVAEANAKKAKAEADLQAAVAETKVAEQEALKRAAEVKGYPSVDDYLRAEAIKQGLNPYQPTYVVPQAG</sequence>
<evidence type="ECO:0000256" key="2">
    <source>
        <dbReference type="SAM" id="SignalP"/>
    </source>
</evidence>
<keyword evidence="2" id="KW-0732">Signal</keyword>
<feature type="coiled-coil region" evidence="1">
    <location>
        <begin position="212"/>
        <end position="264"/>
    </location>
</feature>
<dbReference type="InterPro" id="IPR001107">
    <property type="entry name" value="Band_7"/>
</dbReference>
<organism evidence="4 5">
    <name type="scientific">Mycolicibacterium gadium</name>
    <name type="common">Mycobacterium gadium</name>
    <dbReference type="NCBI Taxonomy" id="1794"/>
    <lineage>
        <taxon>Bacteria</taxon>
        <taxon>Bacillati</taxon>
        <taxon>Actinomycetota</taxon>
        <taxon>Actinomycetes</taxon>
        <taxon>Mycobacteriales</taxon>
        <taxon>Mycobacteriaceae</taxon>
        <taxon>Mycolicibacterium</taxon>
    </lineage>
</organism>